<evidence type="ECO:0000259" key="1">
    <source>
        <dbReference type="Pfam" id="PF04865"/>
    </source>
</evidence>
<accession>A0A2A2H8Q5</accession>
<dbReference type="Pfam" id="PF04865">
    <property type="entry name" value="Baseplate_J"/>
    <property type="match status" value="1"/>
</dbReference>
<evidence type="ECO:0000313" key="3">
    <source>
        <dbReference type="Proteomes" id="UP000217784"/>
    </source>
</evidence>
<dbReference type="InterPro" id="IPR052399">
    <property type="entry name" value="Phage_Baseplate_Assmbl_Protein"/>
</dbReference>
<proteinExistence type="predicted"/>
<dbReference type="OrthoDB" id="204546at2157"/>
<dbReference type="PANTHER" id="PTHR37829">
    <property type="entry name" value="PHAGE-LIKE ELEMENT PBSX PROTEIN XKDT"/>
    <property type="match status" value="1"/>
</dbReference>
<gene>
    <name evidence="2" type="ORF">ASJ80_08520</name>
</gene>
<dbReference type="InterPro" id="IPR006949">
    <property type="entry name" value="Barrel_Baseplate_J-like"/>
</dbReference>
<sequence length="377" mass="41105">MYEDLYFTKPTGEIVNLSDIVNDLLEIQQQAQLEGLNKVTDYTPGSQAYHALYQQALIIFQQLERINESEINTLPFSMTGDYLDYWGNSIGVPRNGEVSSSGVIVIALTSPATEDITFTEGSIASTQDSVTFVLDEDATIVKDSSTVQVKVVCTISGTVGNVLAGAIDTMITDYPYDLTITNPNAFTNGEDEEDNESYHERLLGAPDNFPPGSKGWYEATANSVDNIHDSYFINRPADQTATVGLVFNCKDKSIVSTTLAALTSLFNTDKYNVGGIDLILTPATEVSVFTSNTIQVQIGSNYTWSAIKNKIITVVESYFTSRNLGQSWSTDDIKFLIASIEGVTNVVISPSATADCSVYEVFTTDTSTLDTRITEVT</sequence>
<evidence type="ECO:0000313" key="2">
    <source>
        <dbReference type="EMBL" id="PAV05767.1"/>
    </source>
</evidence>
<dbReference type="PANTHER" id="PTHR37829:SF3">
    <property type="entry name" value="PROTEIN JAYE-RELATED"/>
    <property type="match status" value="1"/>
</dbReference>
<dbReference type="Proteomes" id="UP000217784">
    <property type="component" value="Unassembled WGS sequence"/>
</dbReference>
<comment type="caution">
    <text evidence="2">The sequence shown here is derived from an EMBL/GenBank/DDBJ whole genome shotgun (WGS) entry which is preliminary data.</text>
</comment>
<organism evidence="2 3">
    <name type="scientific">Methanobacterium bryantii</name>
    <dbReference type="NCBI Taxonomy" id="2161"/>
    <lineage>
        <taxon>Archaea</taxon>
        <taxon>Methanobacteriati</taxon>
        <taxon>Methanobacteriota</taxon>
        <taxon>Methanomada group</taxon>
        <taxon>Methanobacteria</taxon>
        <taxon>Methanobacteriales</taxon>
        <taxon>Methanobacteriaceae</taxon>
        <taxon>Methanobacterium</taxon>
    </lineage>
</organism>
<name>A0A2A2H8Q5_METBR</name>
<protein>
    <recommendedName>
        <fullName evidence="1">Baseplate protein J-like barrel domain-containing protein</fullName>
    </recommendedName>
</protein>
<feature type="domain" description="Baseplate protein J-like barrel" evidence="1">
    <location>
        <begin position="112"/>
        <end position="189"/>
    </location>
</feature>
<keyword evidence="3" id="KW-1185">Reference proteome</keyword>
<dbReference type="RefSeq" id="WP_069583113.1">
    <property type="nucleotide sequence ID" value="NZ_LMVM01000002.1"/>
</dbReference>
<dbReference type="EMBL" id="LMVM01000002">
    <property type="protein sequence ID" value="PAV05767.1"/>
    <property type="molecule type" value="Genomic_DNA"/>
</dbReference>
<reference evidence="2 3" key="1">
    <citation type="journal article" date="2017" name="BMC Genomics">
        <title>Genomic analysis of methanogenic archaea reveals a shift towards energy conservation.</title>
        <authorList>
            <person name="Gilmore S.P."/>
            <person name="Henske J.K."/>
            <person name="Sexton J.A."/>
            <person name="Solomon K.V."/>
            <person name="Seppala S."/>
            <person name="Yoo J.I."/>
            <person name="Huyett L.M."/>
            <person name="Pressman A."/>
            <person name="Cogan J.Z."/>
            <person name="Kivenson V."/>
            <person name="Peng X."/>
            <person name="Tan Y."/>
            <person name="Valentine D.L."/>
            <person name="O'Malley M.A."/>
        </authorList>
    </citation>
    <scope>NUCLEOTIDE SEQUENCE [LARGE SCALE GENOMIC DNA]</scope>
    <source>
        <strain evidence="2 3">M.o.H.</strain>
    </source>
</reference>
<dbReference type="AlphaFoldDB" id="A0A2A2H8Q5"/>